<dbReference type="AlphaFoldDB" id="A0A4Z2CZ96"/>
<dbReference type="EMBL" id="SKCS01000394">
    <property type="protein sequence ID" value="TNN09585.1"/>
    <property type="molecule type" value="Genomic_DNA"/>
</dbReference>
<proteinExistence type="predicted"/>
<gene>
    <name evidence="2" type="ORF">EWB00_006278</name>
</gene>
<accession>A0A4Z2CZ96</accession>
<dbReference type="Proteomes" id="UP000311919">
    <property type="component" value="Unassembled WGS sequence"/>
</dbReference>
<comment type="caution">
    <text evidence="2">The sequence shown here is derived from an EMBL/GenBank/DDBJ whole genome shotgun (WGS) entry which is preliminary data.</text>
</comment>
<sequence length="109" mass="12513">MFHLSLICLTFISLTIANKIRKADVPFRIDEKGRMWLNISGKNYTLTKNLNLRIKDDHCTTKIDLSRANEKEKEAKKGIRHMIVSCKDLPIENETSEGKENATVTEKAH</sequence>
<keyword evidence="3" id="KW-1185">Reference proteome</keyword>
<keyword evidence="1" id="KW-0732">Signal</keyword>
<reference evidence="2 3" key="1">
    <citation type="submission" date="2019-03" db="EMBL/GenBank/DDBJ databases">
        <title>An improved genome assembly of the fluke Schistosoma japonicum.</title>
        <authorList>
            <person name="Hu W."/>
            <person name="Luo F."/>
            <person name="Yin M."/>
            <person name="Mo X."/>
            <person name="Sun C."/>
            <person name="Wu Q."/>
            <person name="Zhu B."/>
            <person name="Xiang M."/>
            <person name="Wang J."/>
            <person name="Wang Y."/>
            <person name="Zhang T."/>
            <person name="Xu B."/>
            <person name="Zheng H."/>
            <person name="Feng Z."/>
        </authorList>
    </citation>
    <scope>NUCLEOTIDE SEQUENCE [LARGE SCALE GENOMIC DNA]</scope>
    <source>
        <strain evidence="2">HuSjv2</strain>
        <tissue evidence="2">Worms</tissue>
    </source>
</reference>
<feature type="signal peptide" evidence="1">
    <location>
        <begin position="1"/>
        <end position="17"/>
    </location>
</feature>
<dbReference type="OrthoDB" id="6259082at2759"/>
<protein>
    <submittedName>
        <fullName evidence="2">Uncharacterized protein</fullName>
    </submittedName>
</protein>
<feature type="chain" id="PRO_5021331467" evidence="1">
    <location>
        <begin position="18"/>
        <end position="109"/>
    </location>
</feature>
<name>A0A4Z2CZ96_SCHJA</name>
<evidence type="ECO:0000256" key="1">
    <source>
        <dbReference type="SAM" id="SignalP"/>
    </source>
</evidence>
<evidence type="ECO:0000313" key="2">
    <source>
        <dbReference type="EMBL" id="TNN09585.1"/>
    </source>
</evidence>
<evidence type="ECO:0000313" key="3">
    <source>
        <dbReference type="Proteomes" id="UP000311919"/>
    </source>
</evidence>
<organism evidence="2 3">
    <name type="scientific">Schistosoma japonicum</name>
    <name type="common">Blood fluke</name>
    <dbReference type="NCBI Taxonomy" id="6182"/>
    <lineage>
        <taxon>Eukaryota</taxon>
        <taxon>Metazoa</taxon>
        <taxon>Spiralia</taxon>
        <taxon>Lophotrochozoa</taxon>
        <taxon>Platyhelminthes</taxon>
        <taxon>Trematoda</taxon>
        <taxon>Digenea</taxon>
        <taxon>Strigeidida</taxon>
        <taxon>Schistosomatoidea</taxon>
        <taxon>Schistosomatidae</taxon>
        <taxon>Schistosoma</taxon>
    </lineage>
</organism>